<proteinExistence type="predicted"/>
<feature type="domain" description="Major facilitator superfamily (MFS) profile" evidence="7">
    <location>
        <begin position="3"/>
        <end position="442"/>
    </location>
</feature>
<dbReference type="InterPro" id="IPR036259">
    <property type="entry name" value="MFS_trans_sf"/>
</dbReference>
<dbReference type="GO" id="GO:0016020">
    <property type="term" value="C:membrane"/>
    <property type="evidence" value="ECO:0007669"/>
    <property type="project" value="UniProtKB-SubCell"/>
</dbReference>
<evidence type="ECO:0000256" key="2">
    <source>
        <dbReference type="ARBA" id="ARBA00022692"/>
    </source>
</evidence>
<evidence type="ECO:0000259" key="7">
    <source>
        <dbReference type="PROSITE" id="PS50850"/>
    </source>
</evidence>
<sequence length="473" mass="51963">MSARVTLGILAFLMFAVTQMIRSSLYIAIEGILENKTDSVTNFLQSNGSEKQIILWSDHERGIVLGAFYASYWITELPGGLLAQRYGGKIVLFIGVFISGLASLILPLGCFHSPFTAAAIRIIQGLALGVTWPAMHCLAGKWISKSDRGKFMTTYHGAALGNTLTLPLGGILVTHLGWPYAMVIPGLLCIIWCIFWCRFVYDTPEKHPRISEKEKLHLDNTLEDSSQLKNDKLTPPWCSVLSSAPFWAVVFASFGLMWGTITLSMQLPAYMADIYAVDIQTNGFLLSLPELGKFVFSLIYSGLMDRAMKKKKLSITAIRKISVTVCTLLPGLALLGLCWVGENNLYIGLGLIILCVTSGGASSSGSLANIVDLSPKYAGTLLGMVKTICVLPGVLSPALVSYIVPRNKQVHLHDEWNIVFFIAAAIYFVSCIIYIWLGSGEEQKWTSKNIELTETVGAERRTFLTKSIKDDKI</sequence>
<keyword evidence="6" id="KW-0732">Signal</keyword>
<feature type="transmembrane region" description="Helical" evidence="5">
    <location>
        <begin position="115"/>
        <end position="134"/>
    </location>
</feature>
<feature type="transmembrane region" description="Helical" evidence="5">
    <location>
        <begin position="416"/>
        <end position="437"/>
    </location>
</feature>
<organism evidence="8">
    <name type="scientific">Xenopsylla cheopis</name>
    <name type="common">Oriental rat flea</name>
    <name type="synonym">Pulex cheopis</name>
    <dbReference type="NCBI Taxonomy" id="163159"/>
    <lineage>
        <taxon>Eukaryota</taxon>
        <taxon>Metazoa</taxon>
        <taxon>Ecdysozoa</taxon>
        <taxon>Arthropoda</taxon>
        <taxon>Hexapoda</taxon>
        <taxon>Insecta</taxon>
        <taxon>Pterygota</taxon>
        <taxon>Neoptera</taxon>
        <taxon>Endopterygota</taxon>
        <taxon>Siphonaptera</taxon>
        <taxon>Pulicidae</taxon>
        <taxon>Xenopsyllinae</taxon>
        <taxon>Xenopsylla</taxon>
    </lineage>
</organism>
<dbReference type="PROSITE" id="PS50850">
    <property type="entry name" value="MFS"/>
    <property type="match status" value="1"/>
</dbReference>
<dbReference type="Gene3D" id="1.20.1250.20">
    <property type="entry name" value="MFS general substrate transporter like domains"/>
    <property type="match status" value="2"/>
</dbReference>
<feature type="chain" id="PRO_5027057145" evidence="6">
    <location>
        <begin position="19"/>
        <end position="473"/>
    </location>
</feature>
<keyword evidence="3 5" id="KW-1133">Transmembrane helix</keyword>
<evidence type="ECO:0000256" key="3">
    <source>
        <dbReference type="ARBA" id="ARBA00022989"/>
    </source>
</evidence>
<feature type="signal peptide" evidence="6">
    <location>
        <begin position="1"/>
        <end position="18"/>
    </location>
</feature>
<dbReference type="GO" id="GO:0006820">
    <property type="term" value="P:monoatomic anion transport"/>
    <property type="evidence" value="ECO:0007669"/>
    <property type="project" value="TreeGrafter"/>
</dbReference>
<dbReference type="InterPro" id="IPR050382">
    <property type="entry name" value="MFS_Na/Anion_cotransporter"/>
</dbReference>
<feature type="transmembrane region" description="Helical" evidence="5">
    <location>
        <begin position="180"/>
        <end position="201"/>
    </location>
</feature>
<dbReference type="Pfam" id="PF07690">
    <property type="entry name" value="MFS_1"/>
    <property type="match status" value="1"/>
</dbReference>
<dbReference type="InterPro" id="IPR011701">
    <property type="entry name" value="MFS"/>
</dbReference>
<evidence type="ECO:0000256" key="6">
    <source>
        <dbReference type="SAM" id="SignalP"/>
    </source>
</evidence>
<protein>
    <submittedName>
        <fullName evidence="8">Putative permease of the major facilitator superfamily protein</fullName>
    </submittedName>
</protein>
<dbReference type="PANTHER" id="PTHR11662:SF399">
    <property type="entry name" value="FI19708P1-RELATED"/>
    <property type="match status" value="1"/>
</dbReference>
<reference evidence="8" key="1">
    <citation type="submission" date="2020-03" db="EMBL/GenBank/DDBJ databases">
        <title>Transcriptomic Profiling of the Digestive Tract of the Rat Flea, Xenopsylla cheopis, Following Blood Feeding and Infection with Yersinia pestis.</title>
        <authorList>
            <person name="Bland D.M."/>
            <person name="Martens C.A."/>
            <person name="Virtaneva K."/>
            <person name="Kanakabandi K."/>
            <person name="Long D."/>
            <person name="Rosenke R."/>
            <person name="Saturday G.A."/>
            <person name="Hoyt F.H."/>
            <person name="Bruno D.P."/>
            <person name="Ribeiro J.M.C."/>
            <person name="Hinnebusch J."/>
        </authorList>
    </citation>
    <scope>NUCLEOTIDE SEQUENCE</scope>
</reference>
<evidence type="ECO:0000256" key="1">
    <source>
        <dbReference type="ARBA" id="ARBA00004141"/>
    </source>
</evidence>
<feature type="transmembrane region" description="Helical" evidence="5">
    <location>
        <begin position="321"/>
        <end position="340"/>
    </location>
</feature>
<dbReference type="PANTHER" id="PTHR11662">
    <property type="entry name" value="SOLUTE CARRIER FAMILY 17"/>
    <property type="match status" value="1"/>
</dbReference>
<dbReference type="FunFam" id="1.20.1250.20:FF:000532">
    <property type="entry name" value="SLC (SoLute Carrier) homolog"/>
    <property type="match status" value="1"/>
</dbReference>
<feature type="transmembrane region" description="Helical" evidence="5">
    <location>
        <begin position="346"/>
        <end position="371"/>
    </location>
</feature>
<feature type="transmembrane region" description="Helical" evidence="5">
    <location>
        <begin position="383"/>
        <end position="404"/>
    </location>
</feature>
<dbReference type="InterPro" id="IPR020846">
    <property type="entry name" value="MFS_dom"/>
</dbReference>
<feature type="transmembrane region" description="Helical" evidence="5">
    <location>
        <begin position="63"/>
        <end position="83"/>
    </location>
</feature>
<dbReference type="AlphaFoldDB" id="A0A6M2DVI5"/>
<feature type="transmembrane region" description="Helical" evidence="5">
    <location>
        <begin position="90"/>
        <end position="109"/>
    </location>
</feature>
<comment type="subcellular location">
    <subcellularLocation>
        <location evidence="1">Membrane</location>
        <topology evidence="1">Multi-pass membrane protein</topology>
    </subcellularLocation>
</comment>
<feature type="transmembrane region" description="Helical" evidence="5">
    <location>
        <begin position="279"/>
        <end position="300"/>
    </location>
</feature>
<dbReference type="GO" id="GO:0022857">
    <property type="term" value="F:transmembrane transporter activity"/>
    <property type="evidence" value="ECO:0007669"/>
    <property type="project" value="InterPro"/>
</dbReference>
<dbReference type="SUPFAM" id="SSF103473">
    <property type="entry name" value="MFS general substrate transporter"/>
    <property type="match status" value="1"/>
</dbReference>
<feature type="transmembrane region" description="Helical" evidence="5">
    <location>
        <begin position="155"/>
        <end position="174"/>
    </location>
</feature>
<feature type="transmembrane region" description="Helical" evidence="5">
    <location>
        <begin position="237"/>
        <end position="259"/>
    </location>
</feature>
<evidence type="ECO:0000256" key="5">
    <source>
        <dbReference type="SAM" id="Phobius"/>
    </source>
</evidence>
<evidence type="ECO:0000256" key="4">
    <source>
        <dbReference type="ARBA" id="ARBA00023136"/>
    </source>
</evidence>
<name>A0A6M2DVI5_XENCH</name>
<accession>A0A6M2DVI5</accession>
<evidence type="ECO:0000313" key="8">
    <source>
        <dbReference type="EMBL" id="NOV50376.1"/>
    </source>
</evidence>
<keyword evidence="2 5" id="KW-0812">Transmembrane</keyword>
<keyword evidence="4 5" id="KW-0472">Membrane</keyword>
<dbReference type="EMBL" id="GIIL01006650">
    <property type="protein sequence ID" value="NOV50376.1"/>
    <property type="molecule type" value="Transcribed_RNA"/>
</dbReference>